<keyword evidence="1" id="KW-0436">Ligase</keyword>
<dbReference type="NCBIfam" id="NF005543">
    <property type="entry name" value="PRK07206.1"/>
    <property type="match status" value="1"/>
</dbReference>
<evidence type="ECO:0000256" key="3">
    <source>
        <dbReference type="ARBA" id="ARBA00022840"/>
    </source>
</evidence>
<evidence type="ECO:0000259" key="5">
    <source>
        <dbReference type="PROSITE" id="PS50975"/>
    </source>
</evidence>
<gene>
    <name evidence="6" type="ORF">KDA82_02325</name>
</gene>
<evidence type="ECO:0000256" key="4">
    <source>
        <dbReference type="PROSITE-ProRule" id="PRU00409"/>
    </source>
</evidence>
<dbReference type="SUPFAM" id="SSF56059">
    <property type="entry name" value="Glutathione synthetase ATP-binding domain-like"/>
    <property type="match status" value="1"/>
</dbReference>
<dbReference type="PROSITE" id="PS50975">
    <property type="entry name" value="ATP_GRASP"/>
    <property type="match status" value="1"/>
</dbReference>
<dbReference type="GO" id="GO:0016874">
    <property type="term" value="F:ligase activity"/>
    <property type="evidence" value="ECO:0007669"/>
    <property type="project" value="UniProtKB-KW"/>
</dbReference>
<sequence>MTCAIVDAYGAGRLLPAALRRYGVEFLHVRSEFPDTYLEYRPEDFSVDIAHKGDVEATAAELRRHGVDHVVAAAESGVLLANELSVALGTPGNGMRRPEARRNKLQMQRAVRDAGLASADSLVSASADEVVAWAVDRGEWPVILKPVASAGTDNVLICDSADDVRAAHARILSGTDRYGRGNGTVLAQRFLVGEEHYVNTVSRNGVHRIVEIWHYFKRPVPGGRSINDYEILLPPDDPEARQIGDYTLDVLDALEIRNGAAHTEVMLTKDGPVLIECGARLGGGQMPDVLSRCIGTDQVDRLAFSIAHPEEFSGGSQEPYRPRTHLRCVNLISPHDGTVPSGARWDPVRALPSFAALVPNLPEGGPAPRTVDLATCPGAVYLSSHDATQVEADCARLRELERDGLYDGG</sequence>
<dbReference type="GO" id="GO:0005524">
    <property type="term" value="F:ATP binding"/>
    <property type="evidence" value="ECO:0007669"/>
    <property type="project" value="UniProtKB-UniRule"/>
</dbReference>
<dbReference type="GO" id="GO:0046872">
    <property type="term" value="F:metal ion binding"/>
    <property type="evidence" value="ECO:0007669"/>
    <property type="project" value="InterPro"/>
</dbReference>
<proteinExistence type="predicted"/>
<dbReference type="PANTHER" id="PTHR43585:SF2">
    <property type="entry name" value="ATP-GRASP ENZYME FSQD"/>
    <property type="match status" value="1"/>
</dbReference>
<dbReference type="Gene3D" id="3.30.470.20">
    <property type="entry name" value="ATP-grasp fold, B domain"/>
    <property type="match status" value="1"/>
</dbReference>
<dbReference type="EMBL" id="JAGSMN010000045">
    <property type="protein sequence ID" value="MBR7671893.1"/>
    <property type="molecule type" value="Genomic_DNA"/>
</dbReference>
<protein>
    <submittedName>
        <fullName evidence="6">ATP-grasp domain-containing protein</fullName>
    </submittedName>
</protein>
<keyword evidence="3 4" id="KW-0067">ATP-binding</keyword>
<dbReference type="InterPro" id="IPR052032">
    <property type="entry name" value="ATP-dep_AA_Ligase"/>
</dbReference>
<dbReference type="Pfam" id="PF13535">
    <property type="entry name" value="ATP-grasp_4"/>
    <property type="match status" value="1"/>
</dbReference>
<dbReference type="InterPro" id="IPR011761">
    <property type="entry name" value="ATP-grasp"/>
</dbReference>
<evidence type="ECO:0000313" key="7">
    <source>
        <dbReference type="Proteomes" id="UP000675554"/>
    </source>
</evidence>
<reference evidence="6" key="1">
    <citation type="submission" date="2021-04" db="EMBL/GenBank/DDBJ databases">
        <title>Sequencing of actinobacteria type strains.</title>
        <authorList>
            <person name="Nguyen G.-S."/>
            <person name="Wentzel A."/>
        </authorList>
    </citation>
    <scope>NUCLEOTIDE SEQUENCE</scope>
    <source>
        <strain evidence="6">DSM 42095</strain>
    </source>
</reference>
<keyword evidence="2 4" id="KW-0547">Nucleotide-binding</keyword>
<evidence type="ECO:0000256" key="1">
    <source>
        <dbReference type="ARBA" id="ARBA00022598"/>
    </source>
</evidence>
<comment type="caution">
    <text evidence="6">The sequence shown here is derived from an EMBL/GenBank/DDBJ whole genome shotgun (WGS) entry which is preliminary data.</text>
</comment>
<evidence type="ECO:0000313" key="6">
    <source>
        <dbReference type="EMBL" id="MBR7671893.1"/>
    </source>
</evidence>
<accession>A0A8T4IMZ5</accession>
<organism evidence="6 7">
    <name type="scientific">Streptomyces daliensis</name>
    <dbReference type="NCBI Taxonomy" id="299421"/>
    <lineage>
        <taxon>Bacteria</taxon>
        <taxon>Bacillati</taxon>
        <taxon>Actinomycetota</taxon>
        <taxon>Actinomycetes</taxon>
        <taxon>Kitasatosporales</taxon>
        <taxon>Streptomycetaceae</taxon>
        <taxon>Streptomyces</taxon>
    </lineage>
</organism>
<keyword evidence="7" id="KW-1185">Reference proteome</keyword>
<evidence type="ECO:0000256" key="2">
    <source>
        <dbReference type="ARBA" id="ARBA00022741"/>
    </source>
</evidence>
<dbReference type="Proteomes" id="UP000675554">
    <property type="component" value="Unassembled WGS sequence"/>
</dbReference>
<dbReference type="PANTHER" id="PTHR43585">
    <property type="entry name" value="FUMIPYRROLE BIOSYNTHESIS PROTEIN C"/>
    <property type="match status" value="1"/>
</dbReference>
<dbReference type="AlphaFoldDB" id="A0A8T4IMZ5"/>
<name>A0A8T4IMZ5_9ACTN</name>
<feature type="domain" description="ATP-grasp" evidence="5">
    <location>
        <begin position="108"/>
        <end position="307"/>
    </location>
</feature>